<gene>
    <name evidence="4" type="ORF">M1843_09885</name>
</gene>
<evidence type="ECO:0000256" key="3">
    <source>
        <dbReference type="SAM" id="SignalP"/>
    </source>
</evidence>
<evidence type="ECO:0000313" key="5">
    <source>
        <dbReference type="Proteomes" id="UP001651050"/>
    </source>
</evidence>
<sequence length="223" mass="22669">MSSGGRRVAAREAGIAARAAAVVLALAVAACAPVPDPTAPAAAPSEVRSAPLADTPSAPSVAVPVRPARDAPPPVPPAPTRVEIPALGVDVRVRAVGVDEQGRMGLPKSADVAGWYRYGAAPSDATGATVVAAHVDDADSVGPFARLATAEPGDTVRVRTADGTAFTYTVESTEATAKAALSADRLFDRSGRPRLVLVTCGGAWDARARSYTDNVVVTAVRQR</sequence>
<dbReference type="EMBL" id="JALQCY010000003">
    <property type="protein sequence ID" value="MCK9794055.1"/>
    <property type="molecule type" value="Genomic_DNA"/>
</dbReference>
<feature type="region of interest" description="Disordered" evidence="2">
    <location>
        <begin position="37"/>
        <end position="81"/>
    </location>
</feature>
<dbReference type="InterPro" id="IPR042001">
    <property type="entry name" value="Sortase_F"/>
</dbReference>
<evidence type="ECO:0000256" key="2">
    <source>
        <dbReference type="SAM" id="MobiDB-lite"/>
    </source>
</evidence>
<dbReference type="PROSITE" id="PS51257">
    <property type="entry name" value="PROKAR_LIPOPROTEIN"/>
    <property type="match status" value="1"/>
</dbReference>
<reference evidence="4 5" key="1">
    <citation type="submission" date="2022-02" db="EMBL/GenBank/DDBJ databases">
        <title>The car tank lid bacteriome: a reservoir of bacteria with potential in bioremediation of fuel.</title>
        <authorList>
            <person name="Vidal-Verdu A."/>
            <person name="Gomez-Martinez D."/>
            <person name="Latorre-Perez A."/>
            <person name="Pereto J."/>
            <person name="Porcar M."/>
        </authorList>
    </citation>
    <scope>NUCLEOTIDE SEQUENCE [LARGE SCALE GENOMIC DNA]</scope>
    <source>
        <strain evidence="4 5">4D.3</strain>
    </source>
</reference>
<feature type="chain" id="PRO_5047528986" evidence="3">
    <location>
        <begin position="33"/>
        <end position="223"/>
    </location>
</feature>
<dbReference type="Pfam" id="PF04203">
    <property type="entry name" value="Sortase"/>
    <property type="match status" value="1"/>
</dbReference>
<dbReference type="InterPro" id="IPR005754">
    <property type="entry name" value="Sortase"/>
</dbReference>
<dbReference type="InterPro" id="IPR023365">
    <property type="entry name" value="Sortase_dom-sf"/>
</dbReference>
<feature type="compositionally biased region" description="Low complexity" evidence="2">
    <location>
        <begin position="53"/>
        <end position="66"/>
    </location>
</feature>
<dbReference type="RefSeq" id="WP_416343912.1">
    <property type="nucleotide sequence ID" value="NZ_JALQCY010000003.1"/>
</dbReference>
<evidence type="ECO:0000256" key="1">
    <source>
        <dbReference type="ARBA" id="ARBA00022801"/>
    </source>
</evidence>
<name>A0ABT0J3J6_9MICO</name>
<keyword evidence="5" id="KW-1185">Reference proteome</keyword>
<accession>A0ABT0J3J6</accession>
<proteinExistence type="predicted"/>
<keyword evidence="1" id="KW-0378">Hydrolase</keyword>
<dbReference type="CDD" id="cd05829">
    <property type="entry name" value="Sortase_F"/>
    <property type="match status" value="1"/>
</dbReference>
<feature type="compositionally biased region" description="Pro residues" evidence="2">
    <location>
        <begin position="70"/>
        <end position="79"/>
    </location>
</feature>
<organism evidence="4 5">
    <name type="scientific">Isoptericola peretonis</name>
    <dbReference type="NCBI Taxonomy" id="2918523"/>
    <lineage>
        <taxon>Bacteria</taxon>
        <taxon>Bacillati</taxon>
        <taxon>Actinomycetota</taxon>
        <taxon>Actinomycetes</taxon>
        <taxon>Micrococcales</taxon>
        <taxon>Promicromonosporaceae</taxon>
        <taxon>Isoptericola</taxon>
    </lineage>
</organism>
<comment type="caution">
    <text evidence="4">The sequence shown here is derived from an EMBL/GenBank/DDBJ whole genome shotgun (WGS) entry which is preliminary data.</text>
</comment>
<feature type="signal peptide" evidence="3">
    <location>
        <begin position="1"/>
        <end position="32"/>
    </location>
</feature>
<dbReference type="SUPFAM" id="SSF63817">
    <property type="entry name" value="Sortase"/>
    <property type="match status" value="1"/>
</dbReference>
<keyword evidence="3" id="KW-0732">Signal</keyword>
<protein>
    <submittedName>
        <fullName evidence="4">Class F sortase</fullName>
    </submittedName>
</protein>
<dbReference type="Gene3D" id="2.40.260.10">
    <property type="entry name" value="Sortase"/>
    <property type="match status" value="1"/>
</dbReference>
<evidence type="ECO:0000313" key="4">
    <source>
        <dbReference type="EMBL" id="MCK9794055.1"/>
    </source>
</evidence>
<dbReference type="Proteomes" id="UP001651050">
    <property type="component" value="Unassembled WGS sequence"/>
</dbReference>